<organism evidence="3 4">
    <name type="scientific">Paenirhodobacter ferrireducens</name>
    <dbReference type="NCBI Taxonomy" id="1215032"/>
    <lineage>
        <taxon>Bacteria</taxon>
        <taxon>Pseudomonadati</taxon>
        <taxon>Pseudomonadota</taxon>
        <taxon>Alphaproteobacteria</taxon>
        <taxon>Rhodobacterales</taxon>
        <taxon>Rhodobacter group</taxon>
        <taxon>Paenirhodobacter</taxon>
    </lineage>
</organism>
<keyword evidence="1" id="KW-0812">Transmembrane</keyword>
<keyword evidence="1" id="KW-0472">Membrane</keyword>
<evidence type="ECO:0000259" key="2">
    <source>
        <dbReference type="Pfam" id="PF14358"/>
    </source>
</evidence>
<dbReference type="Pfam" id="PF14358">
    <property type="entry name" value="DUF4405"/>
    <property type="match status" value="1"/>
</dbReference>
<name>A0A443LKY7_9RHOB</name>
<feature type="domain" description="Flavinylation-associated cytochrome" evidence="2">
    <location>
        <begin position="13"/>
        <end position="64"/>
    </location>
</feature>
<proteinExistence type="predicted"/>
<keyword evidence="1" id="KW-1133">Transmembrane helix</keyword>
<sequence>MLRKAKTVSLRSWATPLVIGSFLLMGVTGVLMFFHLDTATMKTVHEWAGFVLVAGAIAHLVLNWRPFTLYLRRPLAAAIIGFGALALVATFVPNLIPGVVEGAGLGPKVVMDAMGNATIPALAEMAGKPTDALMAQFEAAGLTAIDPAKTVKQNAAGDGGKLREILSVALVPQG</sequence>
<comment type="caution">
    <text evidence="3">The sequence shown here is derived from an EMBL/GenBank/DDBJ whole genome shotgun (WGS) entry which is preliminary data.</text>
</comment>
<feature type="transmembrane region" description="Helical" evidence="1">
    <location>
        <begin position="47"/>
        <end position="64"/>
    </location>
</feature>
<dbReference type="EMBL" id="SAVB01000008">
    <property type="protein sequence ID" value="RWR49857.1"/>
    <property type="molecule type" value="Genomic_DNA"/>
</dbReference>
<feature type="transmembrane region" description="Helical" evidence="1">
    <location>
        <begin position="76"/>
        <end position="96"/>
    </location>
</feature>
<keyword evidence="4" id="KW-1185">Reference proteome</keyword>
<gene>
    <name evidence="3" type="ORF">EOW65_07835</name>
</gene>
<evidence type="ECO:0000313" key="3">
    <source>
        <dbReference type="EMBL" id="RWR49857.1"/>
    </source>
</evidence>
<feature type="transmembrane region" description="Helical" evidence="1">
    <location>
        <begin position="12"/>
        <end position="35"/>
    </location>
</feature>
<dbReference type="InterPro" id="IPR025517">
    <property type="entry name" value="DUF4405"/>
</dbReference>
<evidence type="ECO:0000256" key="1">
    <source>
        <dbReference type="SAM" id="Phobius"/>
    </source>
</evidence>
<reference evidence="3 4" key="1">
    <citation type="submission" date="2019-01" db="EMBL/GenBank/DDBJ databases">
        <title>Sinorhodobacter populi sp. nov. isolated from the symptomatic bark tissue of Populus euramericana canker.</title>
        <authorList>
            <person name="Xu G."/>
        </authorList>
    </citation>
    <scope>NUCLEOTIDE SEQUENCE [LARGE SCALE GENOMIC DNA]</scope>
    <source>
        <strain evidence="3 4">CCTCC AB2012026</strain>
    </source>
</reference>
<evidence type="ECO:0000313" key="4">
    <source>
        <dbReference type="Proteomes" id="UP000286594"/>
    </source>
</evidence>
<dbReference type="Proteomes" id="UP000286594">
    <property type="component" value="Unassembled WGS sequence"/>
</dbReference>
<dbReference type="AlphaFoldDB" id="A0A443LKY7"/>
<protein>
    <submittedName>
        <fullName evidence="3">DUF4405 domain-containing protein</fullName>
    </submittedName>
</protein>
<dbReference type="OrthoDB" id="5363112at2"/>
<accession>A0A443LKY7</accession>